<keyword evidence="8" id="KW-0479">Metal-binding</keyword>
<dbReference type="Pfam" id="PF01794">
    <property type="entry name" value="Ferric_reduct"/>
    <property type="match status" value="1"/>
</dbReference>
<dbReference type="HAMAP" id="MF_01207">
    <property type="entry name" value="MsrQ"/>
    <property type="match status" value="1"/>
</dbReference>
<dbReference type="GO" id="GO:0016679">
    <property type="term" value="F:oxidoreductase activity, acting on diphenols and related substances as donors"/>
    <property type="evidence" value="ECO:0007669"/>
    <property type="project" value="TreeGrafter"/>
</dbReference>
<comment type="caution">
    <text evidence="8">Lacks conserved residue(s) required for the propagation of feature annotation.</text>
</comment>
<dbReference type="AlphaFoldDB" id="A0A081MYU0"/>
<comment type="subcellular location">
    <subcellularLocation>
        <location evidence="8">Cell membrane</location>
        <topology evidence="8">Multi-pass membrane protein</topology>
    </subcellularLocation>
    <subcellularLocation>
        <location evidence="1">Membrane</location>
        <topology evidence="1">Multi-pass membrane protein</topology>
    </subcellularLocation>
</comment>
<dbReference type="eggNOG" id="COG2717">
    <property type="taxonomic scope" value="Bacteria"/>
</dbReference>
<keyword evidence="4 8" id="KW-0812">Transmembrane</keyword>
<keyword evidence="7 8" id="KW-0472">Membrane</keyword>
<name>A0A081MYU0_9GAMM</name>
<dbReference type="GO" id="GO:0010181">
    <property type="term" value="F:FMN binding"/>
    <property type="evidence" value="ECO:0007669"/>
    <property type="project" value="UniProtKB-UniRule"/>
</dbReference>
<keyword evidence="8" id="KW-0285">Flavoprotein</keyword>
<organism evidence="10 11">
    <name type="scientific">Endozoicomonas montiporae</name>
    <dbReference type="NCBI Taxonomy" id="1027273"/>
    <lineage>
        <taxon>Bacteria</taxon>
        <taxon>Pseudomonadati</taxon>
        <taxon>Pseudomonadota</taxon>
        <taxon>Gammaproteobacteria</taxon>
        <taxon>Oceanospirillales</taxon>
        <taxon>Endozoicomonadaceae</taxon>
        <taxon>Endozoicomonas</taxon>
    </lineage>
</organism>
<evidence type="ECO:0000256" key="7">
    <source>
        <dbReference type="ARBA" id="ARBA00023136"/>
    </source>
</evidence>
<dbReference type="GO" id="GO:0020037">
    <property type="term" value="F:heme binding"/>
    <property type="evidence" value="ECO:0007669"/>
    <property type="project" value="UniProtKB-UniRule"/>
</dbReference>
<evidence type="ECO:0000256" key="8">
    <source>
        <dbReference type="HAMAP-Rule" id="MF_01207"/>
    </source>
</evidence>
<keyword evidence="8" id="KW-0288">FMN</keyword>
<feature type="transmembrane region" description="Helical" evidence="8">
    <location>
        <begin position="44"/>
        <end position="63"/>
    </location>
</feature>
<reference evidence="10 11" key="1">
    <citation type="submission" date="2014-06" db="EMBL/GenBank/DDBJ databases">
        <title>Whole Genome Sequences of Three Symbiotic Endozoicomonas Bacteria.</title>
        <authorList>
            <person name="Neave M.J."/>
            <person name="Apprill A."/>
            <person name="Voolstra C.R."/>
        </authorList>
    </citation>
    <scope>NUCLEOTIDE SEQUENCE [LARGE SCALE GENOMIC DNA]</scope>
    <source>
        <strain evidence="10 11">LMG 24815</strain>
    </source>
</reference>
<dbReference type="GO" id="GO:0046872">
    <property type="term" value="F:metal ion binding"/>
    <property type="evidence" value="ECO:0007669"/>
    <property type="project" value="UniProtKB-KW"/>
</dbReference>
<dbReference type="RefSeq" id="WP_034879569.1">
    <property type="nucleotide sequence ID" value="NZ_JOKG01000007.1"/>
</dbReference>
<dbReference type="GO" id="GO:0005886">
    <property type="term" value="C:plasma membrane"/>
    <property type="evidence" value="ECO:0007669"/>
    <property type="project" value="UniProtKB-SubCell"/>
</dbReference>
<comment type="similarity">
    <text evidence="8">Belongs to the MsrQ family.</text>
</comment>
<dbReference type="EMBL" id="JOKG01000007">
    <property type="protein sequence ID" value="KEQ11363.1"/>
    <property type="molecule type" value="Genomic_DNA"/>
</dbReference>
<evidence type="ECO:0000256" key="1">
    <source>
        <dbReference type="ARBA" id="ARBA00004141"/>
    </source>
</evidence>
<keyword evidence="8" id="KW-1003">Cell membrane</keyword>
<evidence type="ECO:0000313" key="11">
    <source>
        <dbReference type="Proteomes" id="UP000028006"/>
    </source>
</evidence>
<protein>
    <recommendedName>
        <fullName evidence="8">Protein-methionine-sulfoxide reductase heme-binding subunit MsrQ</fullName>
    </recommendedName>
    <alternativeName>
        <fullName evidence="8">Flavocytochrome MsrQ</fullName>
    </alternativeName>
</protein>
<comment type="cofactor">
    <cofactor evidence="8">
        <name>heme b</name>
        <dbReference type="ChEBI" id="CHEBI:60344"/>
    </cofactor>
    <text evidence="8">Binds 1 heme b (iron(II)-protoporphyrin IX) group per subunit.</text>
</comment>
<dbReference type="InterPro" id="IPR013130">
    <property type="entry name" value="Fe3_Rdtase_TM_dom"/>
</dbReference>
<proteinExistence type="inferred from homology"/>
<sequence length="193" mass="22169">MDWIVKTKGVLFPAALMPLVLVVYAATTHQLGPDPGNTLTRELGEWSLCFLCLTLSVSPLRQLTGISKLIRFRRMLGLFALFYAMLHVLSYLAFMLGWQWLTLLEDLYRRPYIIVGALSAIILVALGITSTKGMMRRLGRNWSKLHRLVYAAAILAVIHYLWLVRSDYSESVFYLIIVLLLLSFRMSFRKVRQ</sequence>
<keyword evidence="5 8" id="KW-1133">Transmembrane helix</keyword>
<keyword evidence="3 8" id="KW-0349">Heme</keyword>
<gene>
    <name evidence="8" type="primary">msrQ</name>
    <name evidence="10" type="ORF">GZ77_24910</name>
</gene>
<dbReference type="Proteomes" id="UP000028006">
    <property type="component" value="Unassembled WGS sequence"/>
</dbReference>
<dbReference type="InterPro" id="IPR022837">
    <property type="entry name" value="MsrQ-like"/>
</dbReference>
<keyword evidence="11" id="KW-1185">Reference proteome</keyword>
<comment type="cofactor">
    <cofactor evidence="8">
        <name>FMN</name>
        <dbReference type="ChEBI" id="CHEBI:58210"/>
    </cofactor>
    <text evidence="8">Binds 1 FMN per subunit.</text>
</comment>
<dbReference type="GO" id="GO:0030091">
    <property type="term" value="P:protein repair"/>
    <property type="evidence" value="ECO:0007669"/>
    <property type="project" value="UniProtKB-UniRule"/>
</dbReference>
<dbReference type="PANTHER" id="PTHR36964:SF1">
    <property type="entry name" value="PROTEIN-METHIONINE-SULFOXIDE REDUCTASE HEME-BINDING SUBUNIT MSRQ"/>
    <property type="match status" value="1"/>
</dbReference>
<evidence type="ECO:0000256" key="5">
    <source>
        <dbReference type="ARBA" id="ARBA00022989"/>
    </source>
</evidence>
<feature type="domain" description="Ferric oxidoreductase" evidence="9">
    <location>
        <begin position="48"/>
        <end position="157"/>
    </location>
</feature>
<evidence type="ECO:0000256" key="2">
    <source>
        <dbReference type="ARBA" id="ARBA00022448"/>
    </source>
</evidence>
<evidence type="ECO:0000256" key="4">
    <source>
        <dbReference type="ARBA" id="ARBA00022692"/>
    </source>
</evidence>
<keyword evidence="6 8" id="KW-0408">Iron</keyword>
<feature type="transmembrane region" description="Helical" evidence="8">
    <location>
        <begin position="75"/>
        <end position="98"/>
    </location>
</feature>
<comment type="subunit">
    <text evidence="8">Heterodimer of a catalytic subunit (MsrP) and a heme-binding subunit (MsrQ).</text>
</comment>
<evidence type="ECO:0000313" key="10">
    <source>
        <dbReference type="EMBL" id="KEQ11363.1"/>
    </source>
</evidence>
<comment type="caution">
    <text evidence="10">The sequence shown here is derived from an EMBL/GenBank/DDBJ whole genome shotgun (WGS) entry which is preliminary data.</text>
</comment>
<dbReference type="GO" id="GO:0009055">
    <property type="term" value="F:electron transfer activity"/>
    <property type="evidence" value="ECO:0007669"/>
    <property type="project" value="UniProtKB-UniRule"/>
</dbReference>
<keyword evidence="8" id="KW-0249">Electron transport</keyword>
<evidence type="ECO:0000259" key="9">
    <source>
        <dbReference type="Pfam" id="PF01794"/>
    </source>
</evidence>
<accession>A0A081MYU0</accession>
<evidence type="ECO:0000256" key="6">
    <source>
        <dbReference type="ARBA" id="ARBA00023004"/>
    </source>
</evidence>
<feature type="transmembrane region" description="Helical" evidence="8">
    <location>
        <begin position="148"/>
        <end position="165"/>
    </location>
</feature>
<comment type="function">
    <text evidence="8">Part of the MsrPQ system that repairs oxidized periplasmic proteins containing methionine sulfoxide residues (Met-O), using respiratory chain electrons. Thus protects these proteins from oxidative-stress damage caused by reactive species of oxygen and chlorine generated by the host defense mechanisms. MsrPQ is essential for the maintenance of envelope integrity under bleach stress, rescuing a wide series of structurally unrelated periplasmic proteins from methionine oxidation. MsrQ provides electrons for reduction to the reductase catalytic subunit MsrP, using the quinone pool of the respiratory chain.</text>
</comment>
<dbReference type="PANTHER" id="PTHR36964">
    <property type="entry name" value="PROTEIN-METHIONINE-SULFOXIDE REDUCTASE HEME-BINDING SUBUNIT MSRQ"/>
    <property type="match status" value="1"/>
</dbReference>
<feature type="transmembrane region" description="Helical" evidence="8">
    <location>
        <begin position="171"/>
        <end position="188"/>
    </location>
</feature>
<keyword evidence="2 8" id="KW-0813">Transport</keyword>
<evidence type="ECO:0000256" key="3">
    <source>
        <dbReference type="ARBA" id="ARBA00022617"/>
    </source>
</evidence>
<feature type="transmembrane region" description="Helical" evidence="8">
    <location>
        <begin position="110"/>
        <end position="128"/>
    </location>
</feature>